<gene>
    <name evidence="4" type="ORF">PANDA_022351</name>
</gene>
<evidence type="ECO:0000259" key="3">
    <source>
        <dbReference type="Pfam" id="PF12090"/>
    </source>
</evidence>
<feature type="compositionally biased region" description="Polar residues" evidence="2">
    <location>
        <begin position="653"/>
        <end position="663"/>
    </location>
</feature>
<evidence type="ECO:0000313" key="4">
    <source>
        <dbReference type="EMBL" id="EFB14386.1"/>
    </source>
</evidence>
<feature type="region of interest" description="Disordered" evidence="2">
    <location>
        <begin position="564"/>
        <end position="605"/>
    </location>
</feature>
<dbReference type="EMBL" id="GL196411">
    <property type="protein sequence ID" value="EFB14386.1"/>
    <property type="molecule type" value="Genomic_DNA"/>
</dbReference>
<dbReference type="PANTHER" id="PTHR13526">
    <property type="entry name" value="TRANSCRIPTION FACTOR SPT20 HOMOLOG"/>
    <property type="match status" value="1"/>
</dbReference>
<dbReference type="InterPro" id="IPR046468">
    <property type="entry name" value="Spt20-like_SEP"/>
</dbReference>
<dbReference type="Pfam" id="PF12090">
    <property type="entry name" value="Spt20_SEP"/>
    <property type="match status" value="1"/>
</dbReference>
<feature type="domain" description="Spt20-like SEP" evidence="3">
    <location>
        <begin position="74"/>
        <end position="218"/>
    </location>
</feature>
<evidence type="ECO:0000256" key="2">
    <source>
        <dbReference type="SAM" id="MobiDB-lite"/>
    </source>
</evidence>
<feature type="compositionally biased region" description="Pro residues" evidence="2">
    <location>
        <begin position="727"/>
        <end position="739"/>
    </location>
</feature>
<feature type="region of interest" description="Disordered" evidence="2">
    <location>
        <begin position="702"/>
        <end position="739"/>
    </location>
</feature>
<dbReference type="InterPro" id="IPR021950">
    <property type="entry name" value="Spt20"/>
</dbReference>
<dbReference type="GO" id="GO:0003712">
    <property type="term" value="F:transcription coregulator activity"/>
    <property type="evidence" value="ECO:0007669"/>
    <property type="project" value="InterPro"/>
</dbReference>
<feature type="compositionally biased region" description="Polar residues" evidence="2">
    <location>
        <begin position="472"/>
        <end position="482"/>
    </location>
</feature>
<reference evidence="4" key="1">
    <citation type="journal article" date="2010" name="Nature">
        <title>The sequence and de novo assembly of the giant panda genome.</title>
        <authorList>
            <person name="Li R."/>
            <person name="Fan W."/>
            <person name="Tian G."/>
            <person name="Zhu H."/>
            <person name="He L."/>
            <person name="Cai J."/>
            <person name="Huang Q."/>
            <person name="Cai Q."/>
            <person name="Li B."/>
            <person name="Bai Y."/>
            <person name="Zhang Z."/>
            <person name="Zhang Y."/>
            <person name="Wang W."/>
            <person name="Li J."/>
            <person name="Wei F."/>
            <person name="Li H."/>
            <person name="Jian M."/>
            <person name="Li J."/>
            <person name="Zhang Z."/>
            <person name="Nielsen R."/>
            <person name="Li D."/>
            <person name="Gu W."/>
            <person name="Yang Z."/>
            <person name="Xuan Z."/>
            <person name="Ryder O.A."/>
            <person name="Leung F.C."/>
            <person name="Zhou Y."/>
            <person name="Cao J."/>
            <person name="Sun X."/>
            <person name="Fu Y."/>
            <person name="Fang X."/>
            <person name="Guo X."/>
            <person name="Wang B."/>
            <person name="Hou R."/>
            <person name="Shen F."/>
            <person name="Mu B."/>
            <person name="Ni P."/>
            <person name="Lin R."/>
            <person name="Qian W."/>
            <person name="Wang G."/>
            <person name="Yu C."/>
            <person name="Nie W."/>
            <person name="Wang J."/>
            <person name="Wu Z."/>
            <person name="Liang H."/>
            <person name="Min J."/>
            <person name="Wu Q."/>
            <person name="Cheng S."/>
            <person name="Ruan J."/>
            <person name="Wang M."/>
            <person name="Shi Z."/>
            <person name="Wen M."/>
            <person name="Liu B."/>
            <person name="Ren X."/>
            <person name="Zheng H."/>
            <person name="Dong D."/>
            <person name="Cook K."/>
            <person name="Shan G."/>
            <person name="Zhang H."/>
            <person name="Kosiol C."/>
            <person name="Xie X."/>
            <person name="Lu Z."/>
            <person name="Zheng H."/>
            <person name="Li Y."/>
            <person name="Steiner C.C."/>
            <person name="Lam T.T."/>
            <person name="Lin S."/>
            <person name="Zhang Q."/>
            <person name="Li G."/>
            <person name="Tian J."/>
            <person name="Gong T."/>
            <person name="Liu H."/>
            <person name="Zhang D."/>
            <person name="Fang L."/>
            <person name="Ye C."/>
            <person name="Zhang J."/>
            <person name="Hu W."/>
            <person name="Xu A."/>
            <person name="Ren Y."/>
            <person name="Zhang G."/>
            <person name="Bruford M.W."/>
            <person name="Li Q."/>
            <person name="Ma L."/>
            <person name="Guo Y."/>
            <person name="An N."/>
            <person name="Hu Y."/>
            <person name="Zheng Y."/>
            <person name="Shi Y."/>
            <person name="Li Z."/>
            <person name="Liu Q."/>
            <person name="Chen Y."/>
            <person name="Zhao J."/>
            <person name="Qu N."/>
            <person name="Zhao S."/>
            <person name="Tian F."/>
            <person name="Wang X."/>
            <person name="Wang H."/>
            <person name="Xu L."/>
            <person name="Liu X."/>
            <person name="Vinar T."/>
            <person name="Wang Y."/>
            <person name="Lam T.W."/>
            <person name="Yiu S.M."/>
            <person name="Liu S."/>
            <person name="Zhang H."/>
            <person name="Li D."/>
            <person name="Huang Y."/>
            <person name="Wang X."/>
            <person name="Yang G."/>
            <person name="Jiang Z."/>
            <person name="Wang J."/>
            <person name="Qin N."/>
            <person name="Li L."/>
            <person name="Li J."/>
            <person name="Bolund L."/>
            <person name="Kristiansen K."/>
            <person name="Wong G.K."/>
            <person name="Olson M."/>
            <person name="Zhang X."/>
            <person name="Li S."/>
            <person name="Yang H."/>
            <person name="Wang J."/>
            <person name="Wang J."/>
        </authorList>
    </citation>
    <scope>NUCLEOTIDE SEQUENCE [LARGE SCALE GENOMIC DNA]</scope>
</reference>
<dbReference type="GO" id="GO:0006357">
    <property type="term" value="P:regulation of transcription by RNA polymerase II"/>
    <property type="evidence" value="ECO:0007669"/>
    <property type="project" value="TreeGrafter"/>
</dbReference>
<feature type="compositionally biased region" description="Low complexity" evidence="2">
    <location>
        <begin position="423"/>
        <end position="434"/>
    </location>
</feature>
<dbReference type="PANTHER" id="PTHR13526:SF16">
    <property type="entry name" value="SPT20-LIKE SEP DOMAIN-CONTAINING PROTEIN"/>
    <property type="match status" value="1"/>
</dbReference>
<feature type="region of interest" description="Disordered" evidence="2">
    <location>
        <begin position="353"/>
        <end position="518"/>
    </location>
</feature>
<comment type="similarity">
    <text evidence="1">Belongs to the SPT20 family.</text>
</comment>
<evidence type="ECO:0000256" key="1">
    <source>
        <dbReference type="ARBA" id="ARBA00009112"/>
    </source>
</evidence>
<dbReference type="AlphaFoldDB" id="D2I8E8"/>
<accession>D2I8E8</accession>
<feature type="non-terminal residue" evidence="4">
    <location>
        <position position="739"/>
    </location>
</feature>
<proteinExistence type="inferred from homology"/>
<protein>
    <recommendedName>
        <fullName evidence="3">Spt20-like SEP domain-containing protein</fullName>
    </recommendedName>
</protein>
<organism evidence="4">
    <name type="scientific">Ailuropoda melanoleuca</name>
    <name type="common">Giant panda</name>
    <dbReference type="NCBI Taxonomy" id="9646"/>
    <lineage>
        <taxon>Eukaryota</taxon>
        <taxon>Metazoa</taxon>
        <taxon>Chordata</taxon>
        <taxon>Craniata</taxon>
        <taxon>Vertebrata</taxon>
        <taxon>Euteleostomi</taxon>
        <taxon>Mammalia</taxon>
        <taxon>Eutheria</taxon>
        <taxon>Laurasiatheria</taxon>
        <taxon>Carnivora</taxon>
        <taxon>Caniformia</taxon>
        <taxon>Ursidae</taxon>
        <taxon>Ailuropoda</taxon>
    </lineage>
</organism>
<sequence>MQQAVERALDRADYVIASAQQRPPKRKRSSSGEASLYEKLYDIYVEECGKEPEATEELRSNVNLLEKLVRRESLPCLVVNLHPGEGGYSLMLEGKHGAYSETIRLPYEEGELLDYLDAEELPPALLDLLEKSQVNFFHCGCVIAQVRDYRQCSGGEPPGYQSRHILLRPTMQTLACDVQSITSDGQEWTQEDKLLLESQLILATAEPLCLDPSIAVACTANRLLYDKQKMNTRPMKRSFKRYSAPSLNRQQELSHCPPPPELRVWASCRKARESQAGQRYDLKISKAGSCVDTWKQRPCDLAVPSEVDVQKYARGRRSATHDVSPLGVWPAREVRGGGVFGCEAGDEPQTAELTFVQPPNNPPLSGPRRPWKEAGWEGQMSPPHPFTDDHSDGVPPESKTDAGGVVIRPEVAVPQKARCPVTSSHSSSSSASLSGLPPGTDPEQPEMVSVRPSVQGKGVRQPPLRIRLPWSSGKSWSGNTFTPWEDSSFPKSPSLAPAPKPPSLSQQPPENVTGVSPLPAATLLPATTASTASSSQSSPAAQVMANSAGRSLLKVADPGCGAQALARGSGPGQGSRAGATAPAGIKPSSLPSGARPPSAVPTAARGPPVRVQFFLKHASGLRPVTLLELPQDSLLLNTPQQPEQRLYQLIPQEQLQQASTSGPQEPVPGGSGAQGAASPKTASSAQPAVLLTLAGEGSLPQPQAAVLAPLGSAESPRRPGQSRPRPGHPLQPAPASQPQ</sequence>
<dbReference type="InParanoid" id="D2I8E8"/>
<feature type="region of interest" description="Disordered" evidence="2">
    <location>
        <begin position="653"/>
        <end position="684"/>
    </location>
</feature>
<name>D2I8E8_AILME</name>
<dbReference type="GO" id="GO:0000124">
    <property type="term" value="C:SAGA complex"/>
    <property type="evidence" value="ECO:0007669"/>
    <property type="project" value="InterPro"/>
</dbReference>